<dbReference type="AlphaFoldDB" id="A0A3G6YJ71"/>
<gene>
    <name evidence="1" type="ORF">DKE52_008080</name>
</gene>
<reference evidence="1 2" key="2">
    <citation type="submission" date="2018-12" db="EMBL/GenBank/DDBJ databases">
        <title>Molecular Epidemiology of Emerging Carbapenem-Resistance in Acinetobacter nosocomialis and Acinetobacter pittii in Taiwan, 2010-2014.</title>
        <authorList>
            <person name="Huang W.-C."/>
            <person name="Wang H.-Y."/>
            <person name="Lai J.-F."/>
            <person name="Lauderdale T.-L."/>
            <person name="Sytwu H.-K."/>
        </authorList>
    </citation>
    <scope>NUCLEOTIDE SEQUENCE [LARGE SCALE GENOMIC DNA]</scope>
    <source>
        <strain evidence="1 2">2014S06-099</strain>
    </source>
</reference>
<name>A0A3G6YJ71_ACIPI</name>
<proteinExistence type="predicted"/>
<accession>A0A3G6YJ71</accession>
<evidence type="ECO:0000313" key="1">
    <source>
        <dbReference type="EMBL" id="AZC00454.1"/>
    </source>
</evidence>
<dbReference type="EMBL" id="CP033540">
    <property type="protein sequence ID" value="AZC00454.1"/>
    <property type="molecule type" value="Genomic_DNA"/>
</dbReference>
<organism evidence="1 2">
    <name type="scientific">Acinetobacter pittii</name>
    <name type="common">Acinetobacter genomosp. 3</name>
    <dbReference type="NCBI Taxonomy" id="48296"/>
    <lineage>
        <taxon>Bacteria</taxon>
        <taxon>Pseudomonadati</taxon>
        <taxon>Pseudomonadota</taxon>
        <taxon>Gammaproteobacteria</taxon>
        <taxon>Moraxellales</taxon>
        <taxon>Moraxellaceae</taxon>
        <taxon>Acinetobacter</taxon>
        <taxon>Acinetobacter calcoaceticus/baumannii complex</taxon>
    </lineage>
</organism>
<sequence length="77" mass="8853">MTSHVLSILVSSKTKEEKTMEIGFINGPKDKTSINTESYSNKNIDEIYKAYADRRPGFQTSLDPTKVYEYKRCLLKT</sequence>
<reference evidence="1 2" key="1">
    <citation type="submission" date="2018-11" db="EMBL/GenBank/DDBJ databases">
        <authorList>
            <person name="Kuo S.-C."/>
            <person name="Chen F.-J."/>
            <person name="Liao Y.-C."/>
        </authorList>
    </citation>
    <scope>NUCLEOTIDE SEQUENCE [LARGE SCALE GENOMIC DNA]</scope>
    <source>
        <strain evidence="1 2">2014S06-099</strain>
    </source>
</reference>
<protein>
    <submittedName>
        <fullName evidence="1">Uncharacterized protein</fullName>
    </submittedName>
</protein>
<dbReference type="Proteomes" id="UP000254410">
    <property type="component" value="Chromosome"/>
</dbReference>
<evidence type="ECO:0000313" key="2">
    <source>
        <dbReference type="Proteomes" id="UP000254410"/>
    </source>
</evidence>